<dbReference type="InterPro" id="IPR036365">
    <property type="entry name" value="PGBD-like_sf"/>
</dbReference>
<dbReference type="Pfam" id="PF01471">
    <property type="entry name" value="PG_binding_1"/>
    <property type="match status" value="1"/>
</dbReference>
<dbReference type="SMART" id="SM00671">
    <property type="entry name" value="SEL1"/>
    <property type="match status" value="4"/>
</dbReference>
<evidence type="ECO:0000313" key="4">
    <source>
        <dbReference type="EMBL" id="MFD0917214.1"/>
    </source>
</evidence>
<accession>A0ABW3FFF9</accession>
<dbReference type="InterPro" id="IPR036366">
    <property type="entry name" value="PGBDSf"/>
</dbReference>
<dbReference type="PANTHER" id="PTHR11102:SF160">
    <property type="entry name" value="ERAD-ASSOCIATED E3 UBIQUITIN-PROTEIN LIGASE COMPONENT HRD3"/>
    <property type="match status" value="1"/>
</dbReference>
<feature type="compositionally biased region" description="Acidic residues" evidence="2">
    <location>
        <begin position="771"/>
        <end position="780"/>
    </location>
</feature>
<evidence type="ECO:0000259" key="3">
    <source>
        <dbReference type="Pfam" id="PF01471"/>
    </source>
</evidence>
<dbReference type="Gene3D" id="1.10.101.10">
    <property type="entry name" value="PGBD-like superfamily/PGBD"/>
    <property type="match status" value="1"/>
</dbReference>
<feature type="domain" description="Peptidoglycan binding-like" evidence="3">
    <location>
        <begin position="1092"/>
        <end position="1143"/>
    </location>
</feature>
<dbReference type="SUPFAM" id="SSF81901">
    <property type="entry name" value="HCP-like"/>
    <property type="match status" value="1"/>
</dbReference>
<feature type="coiled-coil region" evidence="1">
    <location>
        <begin position="375"/>
        <end position="422"/>
    </location>
</feature>
<dbReference type="PANTHER" id="PTHR11102">
    <property type="entry name" value="SEL-1-LIKE PROTEIN"/>
    <property type="match status" value="1"/>
</dbReference>
<feature type="region of interest" description="Disordered" evidence="2">
    <location>
        <begin position="1"/>
        <end position="24"/>
    </location>
</feature>
<evidence type="ECO:0000256" key="2">
    <source>
        <dbReference type="SAM" id="MobiDB-lite"/>
    </source>
</evidence>
<protein>
    <submittedName>
        <fullName evidence="4">Peptidoglycan-binding protein</fullName>
    </submittedName>
</protein>
<sequence length="1147" mass="122270">MREAFPGHSNDGPTNTNKGSESARIAKLRSAIEEIEQRIANNAGGSISSEELRDMQQQLNRLSKQVTAAPAPKAATPTRPVARAIPIAPRVQVKPPQPQSPTANDIAALALQQDQALEVISRQFDVLKAEIATLKKDVAKPVTVQSKIGQDEIQRIARSLSGMNPTPNNDDVVDRFSNELESLRARIHEDMQREMRTTKQINERLDTLAEGVETLAVNSSNAVMPRVDDLSAQIDNMRVSIEDLPQTLSITSMEKRLNTIADQIDQITQAAPGQDMSSVEKRLDEIARALVAVSNMSARGHEDPEAMRRLEERFDGLDQAVQALAHNGSTPLESAQIAELANRIETLTDRLGSFEKYAENGDIGAASALFAGPDTSALEAQLAQLTARLDEASQVNSSAAQLSNLEAQVGKILRQMNKQTETAIVDFTPVEARLGQLESKLDTSTQFSVEAAQQAAQQAVSMLGANSDQGQAIAALSQELRALQTISQAAPDNTQSFDDMRDMLGSIADRLGQIENTLATSKADAQLNHTGPLAMPRAPQYDPEPQMAQGATAAVSAAQAVRHEAQVEPAHSPAHSYEFAPVVPQPTSTAAVAAPSLDPTNDLDNTMGFDSNEHMPIEPEARQSSALPDGIGSDDLNDMVERAAAKLDVAKASYNSAKASYGSGADNIKPDPIGAARRALQATTDEMNAARSEAEGNVEGLTDDQRKSSLLARLSTLNIRKPLIVAAAAAILLIAASTGYKALTVEGDSEVANVSAPVVEQTLVEDAVQEEAAAENEVADEPQTVAEAPANAESSDQPSALSPPEAVPAETSEQVSEQVPETTPNEVDSATLETEQPAVEDETVASVAEADETAGQQTEETMKFADVADNVGPEPFVAAARQGDPKALFELAMRYSDGKIVPRDLSQSAIWFERAAEAGFAPAQYSVGSLYEKGIGVEKNIEKAAQWYALAADQGNARAMHNLAVINAMGVGGNEANMEVAVNWFKKAAEFGIKDSQFNLGILYGQGMGVPQNLSESYKWFGIAAKTGDADAASKRDEVAKAMDSADLAQMKEVVANWKGSKPDDATNRVAVPQEWRGASKSSSNSIEMLIKKTQISLNERGFKVGEPDGLIGPKTKRAIMEFQRAAGLPITGKVDRPLVAALGVKG</sequence>
<dbReference type="InterPro" id="IPR006597">
    <property type="entry name" value="Sel1-like"/>
</dbReference>
<dbReference type="EMBL" id="JBHTJV010000010">
    <property type="protein sequence ID" value="MFD0917214.1"/>
    <property type="molecule type" value="Genomic_DNA"/>
</dbReference>
<dbReference type="SUPFAM" id="SSF47090">
    <property type="entry name" value="PGBD-like"/>
    <property type="match status" value="1"/>
</dbReference>
<keyword evidence="5" id="KW-1185">Reference proteome</keyword>
<dbReference type="Gene3D" id="1.25.40.10">
    <property type="entry name" value="Tetratricopeptide repeat domain"/>
    <property type="match status" value="1"/>
</dbReference>
<dbReference type="InterPro" id="IPR011990">
    <property type="entry name" value="TPR-like_helical_dom_sf"/>
</dbReference>
<evidence type="ECO:0000256" key="1">
    <source>
        <dbReference type="SAM" id="Coils"/>
    </source>
</evidence>
<name>A0ABW3FFF9_9HYPH</name>
<feature type="region of interest" description="Disordered" evidence="2">
    <location>
        <begin position="771"/>
        <end position="844"/>
    </location>
</feature>
<dbReference type="Pfam" id="PF08238">
    <property type="entry name" value="Sel1"/>
    <property type="match status" value="4"/>
</dbReference>
<proteinExistence type="predicted"/>
<dbReference type="InterPro" id="IPR050767">
    <property type="entry name" value="Sel1_AlgK"/>
</dbReference>
<organism evidence="4 5">
    <name type="scientific">Pseudahrensia aquimaris</name>
    <dbReference type="NCBI Taxonomy" id="744461"/>
    <lineage>
        <taxon>Bacteria</taxon>
        <taxon>Pseudomonadati</taxon>
        <taxon>Pseudomonadota</taxon>
        <taxon>Alphaproteobacteria</taxon>
        <taxon>Hyphomicrobiales</taxon>
        <taxon>Ahrensiaceae</taxon>
        <taxon>Pseudahrensia</taxon>
    </lineage>
</organism>
<dbReference type="InterPro" id="IPR002477">
    <property type="entry name" value="Peptidoglycan-bd-like"/>
</dbReference>
<dbReference type="Proteomes" id="UP001597101">
    <property type="component" value="Unassembled WGS sequence"/>
</dbReference>
<feature type="compositionally biased region" description="Polar residues" evidence="2">
    <location>
        <begin position="11"/>
        <end position="20"/>
    </location>
</feature>
<comment type="caution">
    <text evidence="4">The sequence shown here is derived from an EMBL/GenBank/DDBJ whole genome shotgun (WGS) entry which is preliminary data.</text>
</comment>
<reference evidence="5" key="1">
    <citation type="journal article" date="2019" name="Int. J. Syst. Evol. Microbiol.">
        <title>The Global Catalogue of Microorganisms (GCM) 10K type strain sequencing project: providing services to taxonomists for standard genome sequencing and annotation.</title>
        <authorList>
            <consortium name="The Broad Institute Genomics Platform"/>
            <consortium name="The Broad Institute Genome Sequencing Center for Infectious Disease"/>
            <person name="Wu L."/>
            <person name="Ma J."/>
        </authorList>
    </citation>
    <scope>NUCLEOTIDE SEQUENCE [LARGE SCALE GENOMIC DNA]</scope>
    <source>
        <strain evidence="5">CCUG 60023</strain>
    </source>
</reference>
<dbReference type="RefSeq" id="WP_377213073.1">
    <property type="nucleotide sequence ID" value="NZ_JBHTJV010000010.1"/>
</dbReference>
<keyword evidence="1" id="KW-0175">Coiled coil</keyword>
<gene>
    <name evidence="4" type="ORF">ACFQ14_12410</name>
</gene>
<feature type="compositionally biased region" description="Polar residues" evidence="2">
    <location>
        <begin position="811"/>
        <end position="834"/>
    </location>
</feature>
<evidence type="ECO:0000313" key="5">
    <source>
        <dbReference type="Proteomes" id="UP001597101"/>
    </source>
</evidence>